<organism evidence="2 3">
    <name type="scientific">Paenibacillus albidus</name>
    <dbReference type="NCBI Taxonomy" id="2041023"/>
    <lineage>
        <taxon>Bacteria</taxon>
        <taxon>Bacillati</taxon>
        <taxon>Bacillota</taxon>
        <taxon>Bacilli</taxon>
        <taxon>Bacillales</taxon>
        <taxon>Paenibacillaceae</taxon>
        <taxon>Paenibacillus</taxon>
    </lineage>
</organism>
<proteinExistence type="predicted"/>
<dbReference type="RefSeq" id="WP_189032728.1">
    <property type="nucleotide sequence ID" value="NZ_BMKR01000074.1"/>
</dbReference>
<keyword evidence="3" id="KW-1185">Reference proteome</keyword>
<comment type="caution">
    <text evidence="2">The sequence shown here is derived from an EMBL/GenBank/DDBJ whole genome shotgun (WGS) entry which is preliminary data.</text>
</comment>
<dbReference type="Gene3D" id="3.40.50.150">
    <property type="entry name" value="Vaccinia Virus protein VP39"/>
    <property type="match status" value="1"/>
</dbReference>
<dbReference type="Proteomes" id="UP000637643">
    <property type="component" value="Unassembled WGS sequence"/>
</dbReference>
<dbReference type="PANTHER" id="PTHR43591">
    <property type="entry name" value="METHYLTRANSFERASE"/>
    <property type="match status" value="1"/>
</dbReference>
<dbReference type="Pfam" id="PF13649">
    <property type="entry name" value="Methyltransf_25"/>
    <property type="match status" value="1"/>
</dbReference>
<protein>
    <recommendedName>
        <fullName evidence="1">Methyltransferase domain-containing protein</fullName>
    </recommendedName>
</protein>
<gene>
    <name evidence="2" type="ORF">GCM10010912_68860</name>
</gene>
<dbReference type="AlphaFoldDB" id="A0A917FYX3"/>
<name>A0A917FYX3_9BACL</name>
<evidence type="ECO:0000259" key="1">
    <source>
        <dbReference type="Pfam" id="PF13649"/>
    </source>
</evidence>
<accession>A0A917FYX3</accession>
<evidence type="ECO:0000313" key="2">
    <source>
        <dbReference type="EMBL" id="GGG14639.1"/>
    </source>
</evidence>
<dbReference type="InterPro" id="IPR041698">
    <property type="entry name" value="Methyltransf_25"/>
</dbReference>
<reference evidence="2" key="2">
    <citation type="submission" date="2020-09" db="EMBL/GenBank/DDBJ databases">
        <authorList>
            <person name="Sun Q."/>
            <person name="Zhou Y."/>
        </authorList>
    </citation>
    <scope>NUCLEOTIDE SEQUENCE</scope>
    <source>
        <strain evidence="2">CGMCC 1.16134</strain>
    </source>
</reference>
<evidence type="ECO:0000313" key="3">
    <source>
        <dbReference type="Proteomes" id="UP000637643"/>
    </source>
</evidence>
<sequence>MNRDFIAKHWYANMYEKFENQTHDVDFLLKVLTEQTGNQPQNILEVACGGGRICVSLAKANQTVTGFDADEHMLLRCYRRMEGLPNIHCYQADAAISDWGLGFDVVVMAGNILINIESDMDYKVAQKTLIKNAAASLRTGGHLYMDFDLRYNPAAYFNRLKESSYFEGTDELGTTGRTVSYGSVYDPVTQICTGTGHWELTTNSGEQIIIPKRWFKHIPTQSQVYGWLSDAGFTIERTYQNYTAEPMPEPIVEAANRAIIWARKL</sequence>
<feature type="domain" description="Methyltransferase" evidence="1">
    <location>
        <begin position="43"/>
        <end position="141"/>
    </location>
</feature>
<dbReference type="InterPro" id="IPR029063">
    <property type="entry name" value="SAM-dependent_MTases_sf"/>
</dbReference>
<reference evidence="2" key="1">
    <citation type="journal article" date="2014" name="Int. J. Syst. Evol. Microbiol.">
        <title>Complete genome sequence of Corynebacterium casei LMG S-19264T (=DSM 44701T), isolated from a smear-ripened cheese.</title>
        <authorList>
            <consortium name="US DOE Joint Genome Institute (JGI-PGF)"/>
            <person name="Walter F."/>
            <person name="Albersmeier A."/>
            <person name="Kalinowski J."/>
            <person name="Ruckert C."/>
        </authorList>
    </citation>
    <scope>NUCLEOTIDE SEQUENCE</scope>
    <source>
        <strain evidence="2">CGMCC 1.16134</strain>
    </source>
</reference>
<dbReference type="EMBL" id="BMKR01000074">
    <property type="protein sequence ID" value="GGG14639.1"/>
    <property type="molecule type" value="Genomic_DNA"/>
</dbReference>
<dbReference type="SUPFAM" id="SSF53335">
    <property type="entry name" value="S-adenosyl-L-methionine-dependent methyltransferases"/>
    <property type="match status" value="1"/>
</dbReference>
<dbReference type="CDD" id="cd02440">
    <property type="entry name" value="AdoMet_MTases"/>
    <property type="match status" value="1"/>
</dbReference>